<protein>
    <submittedName>
        <fullName evidence="6">ABC transporter substrate-binding protein</fullName>
    </submittedName>
</protein>
<feature type="domain" description="Solute-binding protein family 5" evidence="5">
    <location>
        <begin position="384"/>
        <end position="724"/>
    </location>
</feature>
<accession>A0ABU7MNN3</accession>
<dbReference type="InterPro" id="IPR039424">
    <property type="entry name" value="SBP_5"/>
</dbReference>
<feature type="chain" id="PRO_5045452107" evidence="4">
    <location>
        <begin position="25"/>
        <end position="995"/>
    </location>
</feature>
<dbReference type="InterPro" id="IPR000914">
    <property type="entry name" value="SBP_5_dom"/>
</dbReference>
<evidence type="ECO:0000256" key="3">
    <source>
        <dbReference type="ARBA" id="ARBA00022729"/>
    </source>
</evidence>
<organism evidence="6 7">
    <name type="scientific">Mycoplasmopsis ciconiae</name>
    <dbReference type="NCBI Taxonomy" id="561067"/>
    <lineage>
        <taxon>Bacteria</taxon>
        <taxon>Bacillati</taxon>
        <taxon>Mycoplasmatota</taxon>
        <taxon>Mycoplasmoidales</taxon>
        <taxon>Metamycoplasmataceae</taxon>
        <taxon>Mycoplasmopsis</taxon>
    </lineage>
</organism>
<evidence type="ECO:0000313" key="6">
    <source>
        <dbReference type="EMBL" id="MEE3928581.1"/>
    </source>
</evidence>
<dbReference type="EMBL" id="JAZDWZ010000011">
    <property type="protein sequence ID" value="MEE3928581.1"/>
    <property type="molecule type" value="Genomic_DNA"/>
</dbReference>
<gene>
    <name evidence="6" type="ORF">V2E24_03265</name>
</gene>
<dbReference type="Gene3D" id="3.40.190.10">
    <property type="entry name" value="Periplasmic binding protein-like II"/>
    <property type="match status" value="1"/>
</dbReference>
<dbReference type="RefSeq" id="WP_330500994.1">
    <property type="nucleotide sequence ID" value="NZ_JAZDWZ010000011.1"/>
</dbReference>
<dbReference type="InterPro" id="IPR016880">
    <property type="entry name" value="ABC_oligopep_solut-bd_myco_prd"/>
</dbReference>
<comment type="similarity">
    <text evidence="1">Belongs to the bacterial solute-binding protein 5 family.</text>
</comment>
<proteinExistence type="inferred from homology"/>
<dbReference type="Proteomes" id="UP001344817">
    <property type="component" value="Unassembled WGS sequence"/>
</dbReference>
<keyword evidence="7" id="KW-1185">Reference proteome</keyword>
<name>A0ABU7MNN3_9BACT</name>
<dbReference type="SUPFAM" id="SSF53850">
    <property type="entry name" value="Periplasmic binding protein-like II"/>
    <property type="match status" value="1"/>
</dbReference>
<dbReference type="PANTHER" id="PTHR30290:SF9">
    <property type="entry name" value="OLIGOPEPTIDE-BINDING PROTEIN APPA"/>
    <property type="match status" value="1"/>
</dbReference>
<reference evidence="6" key="1">
    <citation type="submission" date="2024-01" db="EMBL/GenBank/DDBJ databases">
        <title>Genome sequence of Mycoplasma ciconiae type strain DSM 25251.</title>
        <authorList>
            <person name="Spergser J."/>
        </authorList>
    </citation>
    <scope>NUCLEOTIDE SEQUENCE [LARGE SCALE GENOMIC DNA]</scope>
    <source>
        <strain evidence="6">DSM 25251</strain>
    </source>
</reference>
<evidence type="ECO:0000259" key="5">
    <source>
        <dbReference type="Pfam" id="PF00496"/>
    </source>
</evidence>
<dbReference type="PANTHER" id="PTHR30290">
    <property type="entry name" value="PERIPLASMIC BINDING COMPONENT OF ABC TRANSPORTER"/>
    <property type="match status" value="1"/>
</dbReference>
<dbReference type="Pfam" id="PF00496">
    <property type="entry name" value="SBP_bac_5"/>
    <property type="match status" value="1"/>
</dbReference>
<dbReference type="Gene3D" id="3.10.105.10">
    <property type="entry name" value="Dipeptide-binding Protein, Domain 3"/>
    <property type="match status" value="1"/>
</dbReference>
<dbReference type="PROSITE" id="PS51257">
    <property type="entry name" value="PROKAR_LIPOPROTEIN"/>
    <property type="match status" value="1"/>
</dbReference>
<evidence type="ECO:0000256" key="2">
    <source>
        <dbReference type="ARBA" id="ARBA00022448"/>
    </source>
</evidence>
<dbReference type="PIRSF" id="PIRSF028335">
    <property type="entry name" value="ABC_oligopep_OppA_prd"/>
    <property type="match status" value="1"/>
</dbReference>
<comment type="caution">
    <text evidence="6">The sequence shown here is derived from an EMBL/GenBank/DDBJ whole genome shotgun (WGS) entry which is preliminary data.</text>
</comment>
<evidence type="ECO:0000256" key="1">
    <source>
        <dbReference type="ARBA" id="ARBA00005695"/>
    </source>
</evidence>
<sequence length="995" mass="113499">MKNKLFKYIAVLGSFSLAPLSVVACVSNQSGTSLSKNYDFGLAADPLNNLNYVKYRSVDRVLPSLVEPFLKTGPTSSLKSIIPTGALNLVLLDTPNQVKSANFDEIYQSQKNSLKNERGYGAVSSAFYSIDNFGLLGGLARSTEGGDATRSSGMYGFRNPVNTNNYSAFTGVMNNSKNFWSNGQVVTAEDIRSYFQYILDINTGSQNTDKVIKYGIRQSEEFVNAQKNYIKKFNKVYKNPWGLYDYQKAPWDVDGTEFIQVPTQNVWQSQTFDENNQPIDVAEVEAIKKAAKEFGLYTGQLFLDFSIDEINNNLKNNPDFDINLDQQPFKIEKKGKIYDIVLIKNPYVNPYQEYIFTNGEITSEIKSLSYDRFSFTMIFDSNKTPNLSYLVFNIASNIFPINRSYVENQAGGIDEYGSQPDKFLTTGAFYVKPGDVVFGPQGKIVLTKNPDYYDADNTISNKIQIFFSTDRTVNSTLFDDGYISQTQIPANKINQYWSDPVGKTFLNKTYGYGTIGYGFNLDNQTKANSYLQDQDLRNAIYFSINREDLLRSVGWDFSFPVNTWTAYGQSKLSDGRNLENFFDGSEAKAKNDKSYPIQNNDYIVKLAKVFKFEKTQRGDITYDIETAKFYLDRFKAKHPELKESGITLKFLNNSTDEQKKAGQYLRQQLKVVTDDFIKIDIKSLPENTFVEFMEKGDFDIVYQNYDRIGGNGPQDYVAAFFKSDEIDKFTQKTIGFKDNPSGSYTYASYLIDIFMENMENAQVGNYSLVIQEYISAINAAIEALGLTEELKKSNVNPNYFEKTLFSKNHANQIREYILANYPKLNAKVLNNVFVSDILDSLTTDEVNLKVSKLKHAVASYFNNNFSLEELSKLSEQTRNRLNISQRNWNQFIDLAFIRDDEDINKYTARLNKFFSYNFSEEQKEAGWNDEQVFVFIGDLEKIVRDGGFVIPLMEVDTNWEVTKVGGVSSLFRFSLQYAYDYTNPPRSGLPRKREG</sequence>
<keyword evidence="2" id="KW-0813">Transport</keyword>
<evidence type="ECO:0000313" key="7">
    <source>
        <dbReference type="Proteomes" id="UP001344817"/>
    </source>
</evidence>
<keyword evidence="3 4" id="KW-0732">Signal</keyword>
<feature type="signal peptide" evidence="4">
    <location>
        <begin position="1"/>
        <end position="24"/>
    </location>
</feature>
<evidence type="ECO:0000256" key="4">
    <source>
        <dbReference type="SAM" id="SignalP"/>
    </source>
</evidence>